<feature type="compositionally biased region" description="Low complexity" evidence="1">
    <location>
        <begin position="202"/>
        <end position="216"/>
    </location>
</feature>
<feature type="compositionally biased region" description="Pro residues" evidence="1">
    <location>
        <begin position="78"/>
        <end position="87"/>
    </location>
</feature>
<evidence type="ECO:0000313" key="2">
    <source>
        <dbReference type="EMBL" id="TWT40250.1"/>
    </source>
</evidence>
<keyword evidence="3" id="KW-1185">Reference proteome</keyword>
<dbReference type="AlphaFoldDB" id="A0A5C5VQ50"/>
<comment type="caution">
    <text evidence="2">The sequence shown here is derived from an EMBL/GenBank/DDBJ whole genome shotgun (WGS) entry which is preliminary data.</text>
</comment>
<feature type="compositionally biased region" description="Polar residues" evidence="1">
    <location>
        <begin position="161"/>
        <end position="171"/>
    </location>
</feature>
<name>A0A5C5VQ50_9BACT</name>
<reference evidence="2 3" key="1">
    <citation type="submission" date="2019-02" db="EMBL/GenBank/DDBJ databases">
        <title>Deep-cultivation of Planctomycetes and their phenomic and genomic characterization uncovers novel biology.</title>
        <authorList>
            <person name="Wiegand S."/>
            <person name="Jogler M."/>
            <person name="Boedeker C."/>
            <person name="Pinto D."/>
            <person name="Vollmers J."/>
            <person name="Rivas-Marin E."/>
            <person name="Kohn T."/>
            <person name="Peeters S.H."/>
            <person name="Heuer A."/>
            <person name="Rast P."/>
            <person name="Oberbeckmann S."/>
            <person name="Bunk B."/>
            <person name="Jeske O."/>
            <person name="Meyerdierks A."/>
            <person name="Storesund J.E."/>
            <person name="Kallscheuer N."/>
            <person name="Luecker S."/>
            <person name="Lage O.M."/>
            <person name="Pohl T."/>
            <person name="Merkel B.J."/>
            <person name="Hornburger P."/>
            <person name="Mueller R.-W."/>
            <person name="Bruemmer F."/>
            <person name="Labrenz M."/>
            <person name="Spormann A.M."/>
            <person name="Op Den Camp H."/>
            <person name="Overmann J."/>
            <person name="Amann R."/>
            <person name="Jetten M.S.M."/>
            <person name="Mascher T."/>
            <person name="Medema M.H."/>
            <person name="Devos D.P."/>
            <person name="Kaster A.-K."/>
            <person name="Ovreas L."/>
            <person name="Rohde M."/>
            <person name="Galperin M.Y."/>
            <person name="Jogler C."/>
        </authorList>
    </citation>
    <scope>NUCLEOTIDE SEQUENCE [LARGE SCALE GENOMIC DNA]</scope>
    <source>
        <strain evidence="2 3">Pla111</strain>
    </source>
</reference>
<dbReference type="Proteomes" id="UP000318995">
    <property type="component" value="Unassembled WGS sequence"/>
</dbReference>
<evidence type="ECO:0000313" key="3">
    <source>
        <dbReference type="Proteomes" id="UP000318995"/>
    </source>
</evidence>
<sequence>MMILGLMAGCSTSKTSVPNPFLTTDRVAPPATHLAPAPQAGPYYSAPAGAPLYGAPAASPYASPNSFGTSPSAFGTPPAAPITPAPAPLGQIDNRSPVASLAAGDAVAVPGDGAPLRFGSAIPRSAQPISPNSIAQAPATASGWIAGSAPVRSVPSYATAAPTTRLPQSASPREPVSLAALGGDNRGQIRITPLGPPTQQPAASVADATSEAATWR</sequence>
<organism evidence="2 3">
    <name type="scientific">Botrimarina hoheduenensis</name>
    <dbReference type="NCBI Taxonomy" id="2528000"/>
    <lineage>
        <taxon>Bacteria</taxon>
        <taxon>Pseudomonadati</taxon>
        <taxon>Planctomycetota</taxon>
        <taxon>Planctomycetia</taxon>
        <taxon>Pirellulales</taxon>
        <taxon>Lacipirellulaceae</taxon>
        <taxon>Botrimarina</taxon>
    </lineage>
</organism>
<gene>
    <name evidence="2" type="ORF">Pla111_33820</name>
</gene>
<feature type="region of interest" description="Disordered" evidence="1">
    <location>
        <begin position="72"/>
        <end position="93"/>
    </location>
</feature>
<accession>A0A5C5VQ50</accession>
<protein>
    <submittedName>
        <fullName evidence="2">Uncharacterized protein</fullName>
    </submittedName>
</protein>
<proteinExistence type="predicted"/>
<feature type="region of interest" description="Disordered" evidence="1">
    <location>
        <begin position="160"/>
        <end position="216"/>
    </location>
</feature>
<dbReference type="EMBL" id="SJPH01000012">
    <property type="protein sequence ID" value="TWT40250.1"/>
    <property type="molecule type" value="Genomic_DNA"/>
</dbReference>
<evidence type="ECO:0000256" key="1">
    <source>
        <dbReference type="SAM" id="MobiDB-lite"/>
    </source>
</evidence>